<accession>A0A7W9CFU3</accession>
<dbReference type="AlphaFoldDB" id="A0A7W9CFU3"/>
<name>A0A7W9CFU3_9CAUL</name>
<dbReference type="Pfam" id="PF06904">
    <property type="entry name" value="Extensin-like_C"/>
    <property type="match status" value="1"/>
</dbReference>
<dbReference type="RefSeq" id="WP_183211831.1">
    <property type="nucleotide sequence ID" value="NZ_JACHOR010000001.1"/>
</dbReference>
<comment type="caution">
    <text evidence="2">The sequence shown here is derived from an EMBL/GenBank/DDBJ whole genome shotgun (WGS) entry which is preliminary data.</text>
</comment>
<evidence type="ECO:0000313" key="2">
    <source>
        <dbReference type="EMBL" id="MBB5744878.1"/>
    </source>
</evidence>
<dbReference type="Proteomes" id="UP000545037">
    <property type="component" value="Unassembled WGS sequence"/>
</dbReference>
<gene>
    <name evidence="2" type="ORF">GGR13_000450</name>
</gene>
<sequence length="246" mass="25777">MRIFRTGSILAIVLALAGCGRLIPDAPVNGVNRPVASGPVRSVAGADTGLIDAPVEGGTRGRIARASSGLDVCLATLEAARVRFTPVPDRVNSETCGLTAAGVLGPDLGTVARMAPADATLTCETALAVSVWRRQSVEPAARELLGSDVVQIDHHGTYACRSVSNRPGARPSAHSRAAAIDIAGFRLRDGRRITVANDWSGSGPEAVFLRRIRDDACSIFGTALSPDYDAAHQDHLHLEPGQPFCR</sequence>
<dbReference type="PROSITE" id="PS51257">
    <property type="entry name" value="PROKAR_LIPOPROTEIN"/>
    <property type="match status" value="1"/>
</dbReference>
<dbReference type="EMBL" id="JACHOR010000001">
    <property type="protein sequence ID" value="MBB5744878.1"/>
    <property type="molecule type" value="Genomic_DNA"/>
</dbReference>
<organism evidence="2 3">
    <name type="scientific">Brevundimonas variabilis</name>
    <dbReference type="NCBI Taxonomy" id="74312"/>
    <lineage>
        <taxon>Bacteria</taxon>
        <taxon>Pseudomonadati</taxon>
        <taxon>Pseudomonadota</taxon>
        <taxon>Alphaproteobacteria</taxon>
        <taxon>Caulobacterales</taxon>
        <taxon>Caulobacteraceae</taxon>
        <taxon>Brevundimonas</taxon>
    </lineage>
</organism>
<proteinExistence type="predicted"/>
<feature type="domain" description="Extensin-like C-terminal" evidence="1">
    <location>
        <begin position="72"/>
        <end position="244"/>
    </location>
</feature>
<evidence type="ECO:0000313" key="3">
    <source>
        <dbReference type="Proteomes" id="UP000545037"/>
    </source>
</evidence>
<dbReference type="InterPro" id="IPR009683">
    <property type="entry name" value="Extensin-like_C"/>
</dbReference>
<reference evidence="2 3" key="1">
    <citation type="submission" date="2020-08" db="EMBL/GenBank/DDBJ databases">
        <title>Genomic Encyclopedia of Type Strains, Phase IV (KMG-IV): sequencing the most valuable type-strain genomes for metagenomic binning, comparative biology and taxonomic classification.</title>
        <authorList>
            <person name="Goeker M."/>
        </authorList>
    </citation>
    <scope>NUCLEOTIDE SEQUENCE [LARGE SCALE GENOMIC DNA]</scope>
    <source>
        <strain evidence="2 3">DSM 4737</strain>
    </source>
</reference>
<keyword evidence="3" id="KW-1185">Reference proteome</keyword>
<protein>
    <recommendedName>
        <fullName evidence="1">Extensin-like C-terminal domain-containing protein</fullName>
    </recommendedName>
</protein>
<evidence type="ECO:0000259" key="1">
    <source>
        <dbReference type="Pfam" id="PF06904"/>
    </source>
</evidence>